<accession>A0AA88NTM2</accession>
<name>A0AA88NTM2_TACVA</name>
<dbReference type="PANTHER" id="PTHR46880">
    <property type="entry name" value="RAS-ASSOCIATING DOMAIN-CONTAINING PROTEIN"/>
    <property type="match status" value="1"/>
</dbReference>
<keyword evidence="2" id="KW-1185">Reference proteome</keyword>
<protein>
    <submittedName>
        <fullName evidence="1">Uncharacterized protein</fullName>
    </submittedName>
</protein>
<dbReference type="Proteomes" id="UP001187315">
    <property type="component" value="Unassembled WGS sequence"/>
</dbReference>
<sequence>MESKLMDLKIKFNAAYMIACEELPFTKFTSQVLQLKKNGLDVSKTYNSKKKTDAKQTDHDWWQKKITAFGADGAAVNMGVSGGVGALLREEIGEHILSFHCCDLPGFNEELNHLIDKTVDITVKELERRFEMMRDNTQHKNTKRAEIIRCFSVFCHDSWPDDIHTFGENEIDTLPKWYRDILLKNAFLDSGAVLSSSRLSHKKNIFRLD</sequence>
<dbReference type="EMBL" id="JAVHJS010000003">
    <property type="protein sequence ID" value="KAK2864356.1"/>
    <property type="molecule type" value="Genomic_DNA"/>
</dbReference>
<evidence type="ECO:0000313" key="2">
    <source>
        <dbReference type="Proteomes" id="UP001187315"/>
    </source>
</evidence>
<proteinExistence type="predicted"/>
<dbReference type="PANTHER" id="PTHR46880:SF5">
    <property type="entry name" value="DUF4371 DOMAIN-CONTAINING PROTEIN"/>
    <property type="match status" value="1"/>
</dbReference>
<organism evidence="1 2">
    <name type="scientific">Tachysurus vachellii</name>
    <name type="common">Darkbarbel catfish</name>
    <name type="synonym">Pelteobagrus vachellii</name>
    <dbReference type="NCBI Taxonomy" id="175792"/>
    <lineage>
        <taxon>Eukaryota</taxon>
        <taxon>Metazoa</taxon>
        <taxon>Chordata</taxon>
        <taxon>Craniata</taxon>
        <taxon>Vertebrata</taxon>
        <taxon>Euteleostomi</taxon>
        <taxon>Actinopterygii</taxon>
        <taxon>Neopterygii</taxon>
        <taxon>Teleostei</taxon>
        <taxon>Ostariophysi</taxon>
        <taxon>Siluriformes</taxon>
        <taxon>Bagridae</taxon>
        <taxon>Tachysurus</taxon>
    </lineage>
</organism>
<evidence type="ECO:0000313" key="1">
    <source>
        <dbReference type="EMBL" id="KAK2864356.1"/>
    </source>
</evidence>
<reference evidence="1" key="1">
    <citation type="submission" date="2023-08" db="EMBL/GenBank/DDBJ databases">
        <title>Pelteobagrus vachellii genome.</title>
        <authorList>
            <person name="Liu H."/>
        </authorList>
    </citation>
    <scope>NUCLEOTIDE SEQUENCE</scope>
    <source>
        <strain evidence="1">PRFRI_2022a</strain>
        <tissue evidence="1">Muscle</tissue>
    </source>
</reference>
<comment type="caution">
    <text evidence="1">The sequence shown here is derived from an EMBL/GenBank/DDBJ whole genome shotgun (WGS) entry which is preliminary data.</text>
</comment>
<dbReference type="AlphaFoldDB" id="A0AA88NTM2"/>
<gene>
    <name evidence="1" type="ORF">Q7C36_003510</name>
</gene>